<dbReference type="PANTHER" id="PTHR28498:SF1">
    <property type="entry name" value="ZINC FINGER SWIM DOMAIN-CONTAINING PROTEIN 7"/>
    <property type="match status" value="1"/>
</dbReference>
<dbReference type="GO" id="GO:0000724">
    <property type="term" value="P:double-strand break repair via homologous recombination"/>
    <property type="evidence" value="ECO:0007669"/>
    <property type="project" value="TreeGrafter"/>
</dbReference>
<protein>
    <recommendedName>
        <fullName evidence="2">SWIM-type domain-containing protein</fullName>
    </recommendedName>
</protein>
<keyword evidence="1" id="KW-0863">Zinc-finger</keyword>
<keyword evidence="4" id="KW-1185">Reference proteome</keyword>
<gene>
    <name evidence="3" type="ORF">CEUSTIGMA_g1685.t1</name>
</gene>
<dbReference type="GO" id="GO:0008270">
    <property type="term" value="F:zinc ion binding"/>
    <property type="evidence" value="ECO:0007669"/>
    <property type="project" value="UniProtKB-KW"/>
</dbReference>
<reference evidence="3 4" key="1">
    <citation type="submission" date="2017-08" db="EMBL/GenBank/DDBJ databases">
        <title>Acidophilic green algal genome provides insights into adaptation to an acidic environment.</title>
        <authorList>
            <person name="Hirooka S."/>
            <person name="Hirose Y."/>
            <person name="Kanesaki Y."/>
            <person name="Higuchi S."/>
            <person name="Fujiwara T."/>
            <person name="Onuma R."/>
            <person name="Era A."/>
            <person name="Ohbayashi R."/>
            <person name="Uzuka A."/>
            <person name="Nozaki H."/>
            <person name="Yoshikawa H."/>
            <person name="Miyagishima S.Y."/>
        </authorList>
    </citation>
    <scope>NUCLEOTIDE SEQUENCE [LARGE SCALE GENOMIC DNA]</scope>
    <source>
        <strain evidence="3 4">NIES-2499</strain>
    </source>
</reference>
<dbReference type="OrthoDB" id="337581at2759"/>
<dbReference type="PANTHER" id="PTHR28498">
    <property type="entry name" value="ZINC FINGER SWIM DOMAIN-CONTAINING PROTEIN 7"/>
    <property type="match status" value="1"/>
</dbReference>
<dbReference type="AlphaFoldDB" id="A0A250WU15"/>
<keyword evidence="1" id="KW-0479">Metal-binding</keyword>
<feature type="domain" description="SWIM-type" evidence="2">
    <location>
        <begin position="81"/>
        <end position="117"/>
    </location>
</feature>
<dbReference type="InterPro" id="IPR007527">
    <property type="entry name" value="Znf_SWIM"/>
</dbReference>
<evidence type="ECO:0000313" key="3">
    <source>
        <dbReference type="EMBL" id="GAX74236.1"/>
    </source>
</evidence>
<accession>A0A250WU15</accession>
<sequence>MNITSNIHLAVEACFEELIHDVKIYGPNHCVDHHLLSLHHLLGKNFSNALKIVDEGGVSNLEAKGSGRIIYMVQGKTEQYYTVFPGHYCSCQAFFYEVCQGNALYCKHQLAARMASIMKQHKSACVSGEELAVALMNNVVPRVS</sequence>
<evidence type="ECO:0000313" key="4">
    <source>
        <dbReference type="Proteomes" id="UP000232323"/>
    </source>
</evidence>
<dbReference type="PROSITE" id="PS50966">
    <property type="entry name" value="ZF_SWIM"/>
    <property type="match status" value="1"/>
</dbReference>
<proteinExistence type="predicted"/>
<comment type="caution">
    <text evidence="3">The sequence shown here is derived from an EMBL/GenBank/DDBJ whole genome shotgun (WGS) entry which is preliminary data.</text>
</comment>
<organism evidence="3 4">
    <name type="scientific">Chlamydomonas eustigma</name>
    <dbReference type="NCBI Taxonomy" id="1157962"/>
    <lineage>
        <taxon>Eukaryota</taxon>
        <taxon>Viridiplantae</taxon>
        <taxon>Chlorophyta</taxon>
        <taxon>core chlorophytes</taxon>
        <taxon>Chlorophyceae</taxon>
        <taxon>CS clade</taxon>
        <taxon>Chlamydomonadales</taxon>
        <taxon>Chlamydomonadaceae</taxon>
        <taxon>Chlamydomonas</taxon>
    </lineage>
</organism>
<name>A0A250WU15_9CHLO</name>
<dbReference type="Proteomes" id="UP000232323">
    <property type="component" value="Unassembled WGS sequence"/>
</dbReference>
<dbReference type="GO" id="GO:0097196">
    <property type="term" value="C:Shu complex"/>
    <property type="evidence" value="ECO:0007669"/>
    <property type="project" value="TreeGrafter"/>
</dbReference>
<dbReference type="EMBL" id="BEGY01000006">
    <property type="protein sequence ID" value="GAX74236.1"/>
    <property type="molecule type" value="Genomic_DNA"/>
</dbReference>
<evidence type="ECO:0000256" key="1">
    <source>
        <dbReference type="PROSITE-ProRule" id="PRU00325"/>
    </source>
</evidence>
<evidence type="ECO:0000259" key="2">
    <source>
        <dbReference type="PROSITE" id="PS50966"/>
    </source>
</evidence>
<keyword evidence="1" id="KW-0862">Zinc</keyword>